<evidence type="ECO:0000256" key="1">
    <source>
        <dbReference type="SAM" id="MobiDB-lite"/>
    </source>
</evidence>
<evidence type="ECO:0000313" key="3">
    <source>
        <dbReference type="Proteomes" id="UP000712281"/>
    </source>
</evidence>
<feature type="region of interest" description="Disordered" evidence="1">
    <location>
        <begin position="134"/>
        <end position="156"/>
    </location>
</feature>
<gene>
    <name evidence="2" type="ORF">F2Q68_00024759</name>
</gene>
<protein>
    <submittedName>
        <fullName evidence="2">Uncharacterized protein</fullName>
    </submittedName>
</protein>
<comment type="caution">
    <text evidence="2">The sequence shown here is derived from an EMBL/GenBank/DDBJ whole genome shotgun (WGS) entry which is preliminary data.</text>
</comment>
<dbReference type="Proteomes" id="UP000712281">
    <property type="component" value="Unassembled WGS sequence"/>
</dbReference>
<dbReference type="EMBL" id="QGKW02001911">
    <property type="protein sequence ID" value="KAF2568205.1"/>
    <property type="molecule type" value="Genomic_DNA"/>
</dbReference>
<organism evidence="2 3">
    <name type="scientific">Brassica cretica</name>
    <name type="common">Mustard</name>
    <dbReference type="NCBI Taxonomy" id="69181"/>
    <lineage>
        <taxon>Eukaryota</taxon>
        <taxon>Viridiplantae</taxon>
        <taxon>Streptophyta</taxon>
        <taxon>Embryophyta</taxon>
        <taxon>Tracheophyta</taxon>
        <taxon>Spermatophyta</taxon>
        <taxon>Magnoliopsida</taxon>
        <taxon>eudicotyledons</taxon>
        <taxon>Gunneridae</taxon>
        <taxon>Pentapetalae</taxon>
        <taxon>rosids</taxon>
        <taxon>malvids</taxon>
        <taxon>Brassicales</taxon>
        <taxon>Brassicaceae</taxon>
        <taxon>Brassiceae</taxon>
        <taxon>Brassica</taxon>
    </lineage>
</organism>
<dbReference type="AlphaFoldDB" id="A0A8S9IFT1"/>
<feature type="compositionally biased region" description="Basic residues" evidence="1">
    <location>
        <begin position="145"/>
        <end position="156"/>
    </location>
</feature>
<proteinExistence type="predicted"/>
<reference evidence="2" key="1">
    <citation type="submission" date="2019-12" db="EMBL/GenBank/DDBJ databases">
        <title>Genome sequencing and annotation of Brassica cretica.</title>
        <authorList>
            <person name="Studholme D.J."/>
            <person name="Sarris P.F."/>
        </authorList>
    </citation>
    <scope>NUCLEOTIDE SEQUENCE</scope>
    <source>
        <strain evidence="2">PFS-001/15</strain>
        <tissue evidence="2">Leaf</tissue>
    </source>
</reference>
<evidence type="ECO:0000313" key="2">
    <source>
        <dbReference type="EMBL" id="KAF2568205.1"/>
    </source>
</evidence>
<sequence length="156" mass="17168">MNGHKLDGLYEQGTVSLKRWRWRAWWSGGSGYLSGGRYRSGGCGGGRREVGAYREVEDVRVDTVLLERGRGGGWGYEGGEGGGYEGSLGVGVWFGRSNGPSPLIIEVQPTTPKMHEAWLFDGAVGEVTGDMLEKNSAAVEEDPRKRKGHHFRRRVE</sequence>
<name>A0A8S9IFT1_BRACR</name>
<accession>A0A8S9IFT1</accession>